<keyword evidence="2" id="KW-1185">Reference proteome</keyword>
<dbReference type="RefSeq" id="WP_148883745.1">
    <property type="nucleotide sequence ID" value="NZ_CP041932.1"/>
</dbReference>
<dbReference type="GeneID" id="41609544"/>
<dbReference type="AlphaFoldDB" id="A0A5C0SQ78"/>
<evidence type="ECO:0008006" key="3">
    <source>
        <dbReference type="Google" id="ProtNLM"/>
    </source>
</evidence>
<dbReference type="KEGG" id="them:FPV09_06775"/>
<accession>A0A5C0SQ78</accession>
<gene>
    <name evidence="1" type="ORF">FPV09_06775</name>
</gene>
<protein>
    <recommendedName>
        <fullName evidence="3">HEPN domain-containing protein</fullName>
    </recommendedName>
</protein>
<sequence length="107" mass="12199">MEKELAEKVSAYINRAEHYAKERRFEMAYGAYVDALYAIGAYVIYRDMGILLPADQLVGVLRSRYPEVYDIIARYAGATRVDETTITALREDVERLRGMMTLPSPEG</sequence>
<evidence type="ECO:0000313" key="2">
    <source>
        <dbReference type="Proteomes" id="UP000322631"/>
    </source>
</evidence>
<dbReference type="Proteomes" id="UP000322631">
    <property type="component" value="Chromosome"/>
</dbReference>
<evidence type="ECO:0000313" key="1">
    <source>
        <dbReference type="EMBL" id="QEK15876.1"/>
    </source>
</evidence>
<organism evidence="1 2">
    <name type="scientific">Thermococcus aciditolerans</name>
    <dbReference type="NCBI Taxonomy" id="2598455"/>
    <lineage>
        <taxon>Archaea</taxon>
        <taxon>Methanobacteriati</taxon>
        <taxon>Methanobacteriota</taxon>
        <taxon>Thermococci</taxon>
        <taxon>Thermococcales</taxon>
        <taxon>Thermococcaceae</taxon>
        <taxon>Thermococcus</taxon>
    </lineage>
</organism>
<proteinExistence type="predicted"/>
<reference evidence="1 2" key="1">
    <citation type="submission" date="2019-07" db="EMBL/GenBank/DDBJ databases">
        <title>Complete genome of Thermococcus acidophilus.</title>
        <authorList>
            <person name="Li X."/>
        </authorList>
    </citation>
    <scope>NUCLEOTIDE SEQUENCE [LARGE SCALE GENOMIC DNA]</scope>
    <source>
        <strain evidence="1 2">SY113</strain>
    </source>
</reference>
<dbReference type="EMBL" id="CP041932">
    <property type="protein sequence ID" value="QEK15876.1"/>
    <property type="molecule type" value="Genomic_DNA"/>
</dbReference>
<name>A0A5C0SQ78_9EURY</name>